<evidence type="ECO:0000313" key="2">
    <source>
        <dbReference type="EMBL" id="MBU9724329.1"/>
    </source>
</evidence>
<comment type="caution">
    <text evidence="2">The sequence shown here is derived from an EMBL/GenBank/DDBJ whole genome shotgun (WGS) entry which is preliminary data.</text>
</comment>
<keyword evidence="3" id="KW-1185">Reference proteome</keyword>
<sequence length="46" mass="5303">MSLYDKTNDKMEEIEAVTVRRNRVSGQNASDSRCNCPQKQSQRTKV</sequence>
<accession>A0ABS6K0F2</accession>
<protein>
    <submittedName>
        <fullName evidence="2">Uncharacterized protein</fullName>
    </submittedName>
</protein>
<evidence type="ECO:0000256" key="1">
    <source>
        <dbReference type="SAM" id="MobiDB-lite"/>
    </source>
</evidence>
<organism evidence="2 3">
    <name type="scientific">Evansella alkalicola</name>
    <dbReference type="NCBI Taxonomy" id="745819"/>
    <lineage>
        <taxon>Bacteria</taxon>
        <taxon>Bacillati</taxon>
        <taxon>Bacillota</taxon>
        <taxon>Bacilli</taxon>
        <taxon>Bacillales</taxon>
        <taxon>Bacillaceae</taxon>
        <taxon>Evansella</taxon>
    </lineage>
</organism>
<feature type="region of interest" description="Disordered" evidence="1">
    <location>
        <begin position="20"/>
        <end position="46"/>
    </location>
</feature>
<dbReference type="EMBL" id="JAHQCR010000091">
    <property type="protein sequence ID" value="MBU9724329.1"/>
    <property type="molecule type" value="Genomic_DNA"/>
</dbReference>
<evidence type="ECO:0000313" key="3">
    <source>
        <dbReference type="Proteomes" id="UP000790580"/>
    </source>
</evidence>
<gene>
    <name evidence="2" type="ORF">KS407_23160</name>
</gene>
<proteinExistence type="predicted"/>
<dbReference type="Proteomes" id="UP000790580">
    <property type="component" value="Unassembled WGS sequence"/>
</dbReference>
<feature type="compositionally biased region" description="Polar residues" evidence="1">
    <location>
        <begin position="24"/>
        <end position="46"/>
    </location>
</feature>
<name>A0ABS6K0F2_9BACI</name>
<dbReference type="RefSeq" id="WP_216943410.1">
    <property type="nucleotide sequence ID" value="NZ_JAHQCR010000091.1"/>
</dbReference>
<reference evidence="2 3" key="1">
    <citation type="submission" date="2021-06" db="EMBL/GenBank/DDBJ databases">
        <title>Bacillus sp. RD4P76, an endophyte from a halophyte.</title>
        <authorList>
            <person name="Sun J.-Q."/>
        </authorList>
    </citation>
    <scope>NUCLEOTIDE SEQUENCE [LARGE SCALE GENOMIC DNA]</scope>
    <source>
        <strain evidence="2 3">JCM 17098</strain>
    </source>
</reference>